<dbReference type="Pfam" id="PF26628">
    <property type="entry name" value="DUF8202"/>
    <property type="match status" value="1"/>
</dbReference>
<evidence type="ECO:0000313" key="6">
    <source>
        <dbReference type="Proteomes" id="UP001065593"/>
    </source>
</evidence>
<dbReference type="InterPro" id="IPR025883">
    <property type="entry name" value="Cadherin-like_domain"/>
</dbReference>
<sequence length="1556" mass="168216">MQNNQAKKEWKRVLNMFLTIVLMVSSISFMGTPQKVKADTGNIPISSPAGVSGAVLWLRPDRGISVESGQIVSEWQDQSGKANHATQNTSSAQPMYRNDAQYNVNFNPMLEFNNKYFNLDVTKLPTGNKSRTIVAVAASKNNITDNAYIISWGTANSGQMIGMLQLNGTTKGAMSIFGGSFASNNGFWQTNVPNELIATYDGTNGALYSKTTQIGKAPQTWNTANTQARVGSIIPGSGRPEAWMGTIGDIIVYDRLLSDTERKQISSYLAIKYGYTLGVEGTSINNADYLASDASVLWDATANVNYYYNIAGIARDDGGGLLQKQSNSTNPGHQVIIGLNKISDKNANNTAQFPQDMQYLIWGDNNKPFVYNQPINGRMHTEHIWKVQNVGNIGQVEFAIPKAALPEKGALLVGNEDFSNAQEYPLTLKTINGKDYYTTQLTFIDGQYFTLVTTQPELEKAILTQTITDENKVTLVFDQSVELTNSNLDGFTITKDGVEILLQNVPYTVDGNKIILTLPASENVTNESVVKVKYDKDTGVGNLVGKTNNLPVGNFEVEAVNPLAVSLTINEPSTTIVTQPKPTIKGEVEAGSIVDVVIKDKLGNVVLNAGGSASVDTSGNWTFTPLVDLAIGDYTIEVKATKDSATVTKTKPLTIVDKTALQNKVTEIEGLTPAHYTSETWTALQPKLTEAKAVLTNPTATQQEIDNALQVLKGAQQALKAPKPTTVALTQTVTEGNQVTLTFNQEVELTDLTGFTVMVDGTPVTPTFIVDPTDHKKVIFTLPNGTEVTNKEVKVIYNGAGNLKGKGATGAPVENFEMVAENPYSAAFQITQPGLVTANPQPTIGGQVDVTTTPSTVTIILKKEPSGEVVQVEVPAQVDPVTGEWTYTPPAGLPDGTYKVIATATNGQQTVTKEHIFTIPTVDKSLLIAQVAEEPLVVAAGPYTPASWTTYQAKLTVAKQVINNPNATQTEVNEALAQLTAAQNTLVKVGKGLSALTPLTGGTLSPNFQTDITDYTMTVDYPTTMTSFAGIPVDAGATVTTTVNGQLGTIGQIPLQVGLNTIVITVQDTNGHVKQYIIKVYRQADSYVPDNSGNTGGGTSTPTPPAPTPSETKTKIQVELEIDGEKPLEKTTVEIERTKHTNGDITDFVALTEANAKEAIEKAKAIGNNIARIVLPDVNDEVKEATVEIPKQSLQLLRDNGLSLEISSVNGHIAIPNSSMEGIDDKFYFRLVPVKKESERQAIEERARAEQVVRATLQSNDVHVLARPMTIETNMPKRPVVVTLPLKDVKVPTNAAERAAFLKTLAVFIEHSDGDKEVVIPEVVTMEKGQLGLQFTVNKFSTFTIIQVAEETVGTHTAYIKGFQDGTFGPEKNVTRAQVATMIARILGYQDGEKVEVAPFKDIASTHHAAGAIAFVKEQGIMNGDANGNFRADENITRAQMATVVANFKQLHIEENVAITFNDTKGHWAQWIIEANRAAGIINGRQDGSFAPDAHLTRAQAVVMMNRMFERGPLHGVAMPSFTDVETTHWAFKEVEEAAKSHTYTMDEDGNEQLVK</sequence>
<dbReference type="InterPro" id="IPR013320">
    <property type="entry name" value="ConA-like_dom_sf"/>
</dbReference>
<dbReference type="Pfam" id="PF12733">
    <property type="entry name" value="Cadherin-like"/>
    <property type="match status" value="1"/>
</dbReference>
<dbReference type="Gene3D" id="2.60.120.200">
    <property type="match status" value="1"/>
</dbReference>
<keyword evidence="3" id="KW-0472">Membrane</keyword>
<proteinExistence type="predicted"/>
<dbReference type="RefSeq" id="WP_264990060.1">
    <property type="nucleotide sequence ID" value="NZ_BRZA01000006.1"/>
</dbReference>
<organism evidence="5 6">
    <name type="scientific">Lysinibacillus piscis</name>
    <dbReference type="NCBI Taxonomy" id="2518931"/>
    <lineage>
        <taxon>Bacteria</taxon>
        <taxon>Bacillati</taxon>
        <taxon>Bacillota</taxon>
        <taxon>Bacilli</taxon>
        <taxon>Bacillales</taxon>
        <taxon>Bacillaceae</taxon>
        <taxon>Lysinibacillus</taxon>
    </lineage>
</organism>
<dbReference type="InterPro" id="IPR001119">
    <property type="entry name" value="SLH_dom"/>
</dbReference>
<evidence type="ECO:0000256" key="3">
    <source>
        <dbReference type="SAM" id="Phobius"/>
    </source>
</evidence>
<accession>A0ABQ5NPB0</accession>
<evidence type="ECO:0000259" key="4">
    <source>
        <dbReference type="PROSITE" id="PS51272"/>
    </source>
</evidence>
<feature type="domain" description="SLH" evidence="4">
    <location>
        <begin position="1456"/>
        <end position="1519"/>
    </location>
</feature>
<gene>
    <name evidence="5" type="ORF">LYSBPC_32700</name>
</gene>
<dbReference type="PROSITE" id="PS51272">
    <property type="entry name" value="SLH"/>
    <property type="match status" value="3"/>
</dbReference>
<keyword evidence="1" id="KW-0732">Signal</keyword>
<dbReference type="EMBL" id="BRZA01000006">
    <property type="protein sequence ID" value="GLC90143.1"/>
    <property type="molecule type" value="Genomic_DNA"/>
</dbReference>
<keyword evidence="3" id="KW-0812">Transmembrane</keyword>
<dbReference type="SUPFAM" id="SSF49899">
    <property type="entry name" value="Concanavalin A-like lectins/glucanases"/>
    <property type="match status" value="1"/>
</dbReference>
<evidence type="ECO:0000256" key="1">
    <source>
        <dbReference type="ARBA" id="ARBA00022729"/>
    </source>
</evidence>
<dbReference type="Proteomes" id="UP001065593">
    <property type="component" value="Unassembled WGS sequence"/>
</dbReference>
<protein>
    <recommendedName>
        <fullName evidence="4">SLH domain-containing protein</fullName>
    </recommendedName>
</protein>
<evidence type="ECO:0000313" key="5">
    <source>
        <dbReference type="EMBL" id="GLC90143.1"/>
    </source>
</evidence>
<dbReference type="Pfam" id="PF19077">
    <property type="entry name" value="Big_13"/>
    <property type="match status" value="1"/>
</dbReference>
<dbReference type="Gene3D" id="2.60.40.10">
    <property type="entry name" value="Immunoglobulins"/>
    <property type="match status" value="2"/>
</dbReference>
<dbReference type="Pfam" id="PF07554">
    <property type="entry name" value="FIVAR"/>
    <property type="match status" value="2"/>
</dbReference>
<feature type="domain" description="SLH" evidence="4">
    <location>
        <begin position="1331"/>
        <end position="1395"/>
    </location>
</feature>
<name>A0ABQ5NPB0_9BACI</name>
<dbReference type="InterPro" id="IPR044016">
    <property type="entry name" value="Big_13"/>
</dbReference>
<dbReference type="InterPro" id="IPR058515">
    <property type="entry name" value="DUF8202"/>
</dbReference>
<dbReference type="Gene3D" id="1.20.1270.70">
    <property type="entry name" value="Designed single chain three-helix bundle"/>
    <property type="match status" value="2"/>
</dbReference>
<dbReference type="PANTHER" id="PTHR43308">
    <property type="entry name" value="OUTER MEMBRANE PROTEIN ALPHA-RELATED"/>
    <property type="match status" value="1"/>
</dbReference>
<dbReference type="InterPro" id="IPR051465">
    <property type="entry name" value="Cell_Envelope_Struct_Comp"/>
</dbReference>
<dbReference type="InterPro" id="IPR013783">
    <property type="entry name" value="Ig-like_fold"/>
</dbReference>
<dbReference type="Pfam" id="PF00395">
    <property type="entry name" value="SLH"/>
    <property type="match status" value="3"/>
</dbReference>
<feature type="domain" description="SLH" evidence="4">
    <location>
        <begin position="1396"/>
        <end position="1455"/>
    </location>
</feature>
<reference evidence="5" key="1">
    <citation type="submission" date="2022-08" db="EMBL/GenBank/DDBJ databases">
        <title>Draft genome sequence of Lysinibacillus sp. strain KH24.</title>
        <authorList>
            <person name="Kanbe H."/>
            <person name="Itoh H."/>
        </authorList>
    </citation>
    <scope>NUCLEOTIDE SEQUENCE</scope>
    <source>
        <strain evidence="5">KH24</strain>
    </source>
</reference>
<feature type="region of interest" description="Disordered" evidence="2">
    <location>
        <begin position="1088"/>
        <end position="1112"/>
    </location>
</feature>
<feature type="transmembrane region" description="Helical" evidence="3">
    <location>
        <begin position="12"/>
        <end position="31"/>
    </location>
</feature>
<keyword evidence="6" id="KW-1185">Reference proteome</keyword>
<keyword evidence="3" id="KW-1133">Transmembrane helix</keyword>
<comment type="caution">
    <text evidence="5">The sequence shown here is derived from an EMBL/GenBank/DDBJ whole genome shotgun (WGS) entry which is preliminary data.</text>
</comment>
<evidence type="ECO:0000256" key="2">
    <source>
        <dbReference type="SAM" id="MobiDB-lite"/>
    </source>
</evidence>